<dbReference type="RefSeq" id="WP_188439082.1">
    <property type="nucleotide sequence ID" value="NZ_BMGK01000002.1"/>
</dbReference>
<dbReference type="InterPro" id="IPR008620">
    <property type="entry name" value="FixH"/>
</dbReference>
<keyword evidence="3" id="KW-1185">Reference proteome</keyword>
<feature type="transmembrane region" description="Helical" evidence="1">
    <location>
        <begin position="6"/>
        <end position="25"/>
    </location>
</feature>
<accession>A0A8J2V8M4</accession>
<comment type="caution">
    <text evidence="2">The sequence shown here is derived from an EMBL/GenBank/DDBJ whole genome shotgun (WGS) entry which is preliminary data.</text>
</comment>
<name>A0A8J2V8M4_9FLAO</name>
<reference evidence="2" key="1">
    <citation type="journal article" date="2014" name="Int. J. Syst. Evol. Microbiol.">
        <title>Complete genome sequence of Corynebacterium casei LMG S-19264T (=DSM 44701T), isolated from a smear-ripened cheese.</title>
        <authorList>
            <consortium name="US DOE Joint Genome Institute (JGI-PGF)"/>
            <person name="Walter F."/>
            <person name="Albersmeier A."/>
            <person name="Kalinowski J."/>
            <person name="Ruckert C."/>
        </authorList>
    </citation>
    <scope>NUCLEOTIDE SEQUENCE</scope>
    <source>
        <strain evidence="2">CGMCC 1.12924</strain>
    </source>
</reference>
<evidence type="ECO:0000256" key="1">
    <source>
        <dbReference type="SAM" id="Phobius"/>
    </source>
</evidence>
<proteinExistence type="predicted"/>
<sequence>MKINWGTGIVIAIALFIAFILYFVITMTTSKEFEHDLVIEDYYKQEIGFQDELDARNNAAQLTEKVSIEKAANGVLINIPEAWSANIQNGSVSFYRVNNKAFDFEKELQLSNHQMLIPESELVQGRWDISLYWEMEGKAYIAKEKINF</sequence>
<keyword evidence="1" id="KW-0472">Membrane</keyword>
<dbReference type="Pfam" id="PF05751">
    <property type="entry name" value="FixH"/>
    <property type="match status" value="1"/>
</dbReference>
<evidence type="ECO:0000313" key="2">
    <source>
        <dbReference type="EMBL" id="GGD83578.1"/>
    </source>
</evidence>
<dbReference type="EMBL" id="BMGK01000002">
    <property type="protein sequence ID" value="GGD83578.1"/>
    <property type="molecule type" value="Genomic_DNA"/>
</dbReference>
<dbReference type="AlphaFoldDB" id="A0A8J2V8M4"/>
<evidence type="ECO:0000313" key="3">
    <source>
        <dbReference type="Proteomes" id="UP000652231"/>
    </source>
</evidence>
<gene>
    <name evidence="2" type="primary">ccoH</name>
    <name evidence="2" type="ORF">GCM10011312_04560</name>
</gene>
<keyword evidence="1" id="KW-1133">Transmembrane helix</keyword>
<organism evidence="2 3">
    <name type="scientific">Planktosalinus lacus</name>
    <dbReference type="NCBI Taxonomy" id="1526573"/>
    <lineage>
        <taxon>Bacteria</taxon>
        <taxon>Pseudomonadati</taxon>
        <taxon>Bacteroidota</taxon>
        <taxon>Flavobacteriia</taxon>
        <taxon>Flavobacteriales</taxon>
        <taxon>Flavobacteriaceae</taxon>
        <taxon>Planktosalinus</taxon>
    </lineage>
</organism>
<protein>
    <submittedName>
        <fullName evidence="2">Cytochrome Cbb3 oxidase maturation protein CcoH</fullName>
    </submittedName>
</protein>
<dbReference type="Proteomes" id="UP000652231">
    <property type="component" value="Unassembled WGS sequence"/>
</dbReference>
<keyword evidence="1" id="KW-0812">Transmembrane</keyword>
<reference evidence="2" key="2">
    <citation type="submission" date="2020-09" db="EMBL/GenBank/DDBJ databases">
        <authorList>
            <person name="Sun Q."/>
            <person name="Zhou Y."/>
        </authorList>
    </citation>
    <scope>NUCLEOTIDE SEQUENCE</scope>
    <source>
        <strain evidence="2">CGMCC 1.12924</strain>
    </source>
</reference>